<dbReference type="SUPFAM" id="SSF69065">
    <property type="entry name" value="RNase III domain-like"/>
    <property type="match status" value="1"/>
</dbReference>
<dbReference type="InterPro" id="IPR011907">
    <property type="entry name" value="RNase_III"/>
</dbReference>
<dbReference type="Gene3D" id="3.30.160.20">
    <property type="match status" value="1"/>
</dbReference>
<dbReference type="NCBIfam" id="TIGR02191">
    <property type="entry name" value="RNaseIII"/>
    <property type="match status" value="1"/>
</dbReference>
<evidence type="ECO:0000259" key="9">
    <source>
        <dbReference type="PROSITE" id="PS50137"/>
    </source>
</evidence>
<protein>
    <recommendedName>
        <fullName evidence="8">Ribonuclease 3</fullName>
        <ecNumber evidence="8">3.1.26.3</ecNumber>
    </recommendedName>
    <alternativeName>
        <fullName evidence="8">Ribonuclease III</fullName>
        <shortName evidence="8">RNase III</shortName>
    </alternativeName>
</protein>
<reference evidence="11 12" key="1">
    <citation type="submission" date="2024-03" db="EMBL/GenBank/DDBJ databases">
        <title>Human intestinal bacterial collection.</title>
        <authorList>
            <person name="Pauvert C."/>
            <person name="Hitch T.C.A."/>
            <person name="Clavel T."/>
        </authorList>
    </citation>
    <scope>NUCLEOTIDE SEQUENCE [LARGE SCALE GENOMIC DNA]</scope>
    <source>
        <strain evidence="11 12">CLA-AA-H132</strain>
    </source>
</reference>
<comment type="function">
    <text evidence="8">Digests double-stranded RNA. Involved in the processing of primary rRNA transcript to yield the immediate precursors to the large and small rRNAs (23S and 16S). Processes some mRNAs, and tRNAs when they are encoded in the rRNA operon. Processes pre-crRNA and tracrRNA of type II CRISPR loci if present in the organism.</text>
</comment>
<name>A0ABV1FFD3_9FIRM</name>
<feature type="active site" evidence="8">
    <location>
        <position position="49"/>
    </location>
</feature>
<dbReference type="GO" id="GO:0004525">
    <property type="term" value="F:ribonuclease III activity"/>
    <property type="evidence" value="ECO:0007669"/>
    <property type="project" value="UniProtKB-EC"/>
</dbReference>
<keyword evidence="7 8" id="KW-0694">RNA-binding</keyword>
<dbReference type="SMART" id="SM00535">
    <property type="entry name" value="RIBOc"/>
    <property type="match status" value="1"/>
</dbReference>
<dbReference type="PROSITE" id="PS00517">
    <property type="entry name" value="RNASE_3_1"/>
    <property type="match status" value="1"/>
</dbReference>
<dbReference type="PROSITE" id="PS50137">
    <property type="entry name" value="DS_RBD"/>
    <property type="match status" value="1"/>
</dbReference>
<dbReference type="CDD" id="cd00593">
    <property type="entry name" value="RIBOc"/>
    <property type="match status" value="1"/>
</dbReference>
<evidence type="ECO:0000256" key="8">
    <source>
        <dbReference type="HAMAP-Rule" id="MF_00104"/>
    </source>
</evidence>
<dbReference type="SUPFAM" id="SSF54768">
    <property type="entry name" value="dsRNA-binding domain-like"/>
    <property type="match status" value="1"/>
</dbReference>
<evidence type="ECO:0000256" key="5">
    <source>
        <dbReference type="ARBA" id="ARBA00022759"/>
    </source>
</evidence>
<comment type="caution">
    <text evidence="11">The sequence shown here is derived from an EMBL/GenBank/DDBJ whole genome shotgun (WGS) entry which is preliminary data.</text>
</comment>
<dbReference type="Pfam" id="PF00035">
    <property type="entry name" value="dsrm"/>
    <property type="match status" value="1"/>
</dbReference>
<dbReference type="Pfam" id="PF14622">
    <property type="entry name" value="Ribonucleas_3_3"/>
    <property type="match status" value="1"/>
</dbReference>
<keyword evidence="3 8" id="KW-0507">mRNA processing</keyword>
<proteinExistence type="inferred from homology"/>
<evidence type="ECO:0000313" key="11">
    <source>
        <dbReference type="EMBL" id="MEQ2472053.1"/>
    </source>
</evidence>
<keyword evidence="6 8" id="KW-0378">Hydrolase</keyword>
<evidence type="ECO:0000259" key="10">
    <source>
        <dbReference type="PROSITE" id="PS50142"/>
    </source>
</evidence>
<evidence type="ECO:0000256" key="3">
    <source>
        <dbReference type="ARBA" id="ARBA00022664"/>
    </source>
</evidence>
<organism evidence="11 12">
    <name type="scientific">Laedolimicola intestinihominis</name>
    <dbReference type="NCBI Taxonomy" id="3133166"/>
    <lineage>
        <taxon>Bacteria</taxon>
        <taxon>Bacillati</taxon>
        <taxon>Bacillota</taxon>
        <taxon>Clostridia</taxon>
        <taxon>Lachnospirales</taxon>
        <taxon>Lachnospiraceae</taxon>
        <taxon>Laedolimicola</taxon>
    </lineage>
</organism>
<feature type="binding site" evidence="8">
    <location>
        <position position="121"/>
    </location>
    <ligand>
        <name>Mg(2+)</name>
        <dbReference type="ChEBI" id="CHEBI:18420"/>
    </ligand>
</feature>
<dbReference type="HAMAP" id="MF_00104">
    <property type="entry name" value="RNase_III"/>
    <property type="match status" value="1"/>
</dbReference>
<feature type="binding site" evidence="8">
    <location>
        <position position="45"/>
    </location>
    <ligand>
        <name>Mg(2+)</name>
        <dbReference type="ChEBI" id="CHEBI:18420"/>
    </ligand>
</feature>
<keyword evidence="4 8" id="KW-0540">Nuclease</keyword>
<evidence type="ECO:0000313" key="12">
    <source>
        <dbReference type="Proteomes" id="UP001438008"/>
    </source>
</evidence>
<evidence type="ECO:0000256" key="4">
    <source>
        <dbReference type="ARBA" id="ARBA00022722"/>
    </source>
</evidence>
<comment type="subcellular location">
    <subcellularLocation>
        <location evidence="8">Cytoplasm</location>
    </subcellularLocation>
</comment>
<keyword evidence="8" id="KW-0479">Metal-binding</keyword>
<evidence type="ECO:0000256" key="1">
    <source>
        <dbReference type="ARBA" id="ARBA00000109"/>
    </source>
</evidence>
<comment type="cofactor">
    <cofactor evidence="8">
        <name>Mg(2+)</name>
        <dbReference type="ChEBI" id="CHEBI:18420"/>
    </cofactor>
</comment>
<keyword evidence="8" id="KW-0460">Magnesium</keyword>
<dbReference type="PANTHER" id="PTHR11207:SF0">
    <property type="entry name" value="RIBONUCLEASE 3"/>
    <property type="match status" value="1"/>
</dbReference>
<comment type="similarity">
    <text evidence="2">Belongs to the ribonuclease III family.</text>
</comment>
<keyword evidence="8" id="KW-0963">Cytoplasm</keyword>
<evidence type="ECO:0000256" key="2">
    <source>
        <dbReference type="ARBA" id="ARBA00010183"/>
    </source>
</evidence>
<feature type="active site" evidence="8">
    <location>
        <position position="121"/>
    </location>
</feature>
<dbReference type="EC" id="3.1.26.3" evidence="8"/>
<dbReference type="PANTHER" id="PTHR11207">
    <property type="entry name" value="RIBONUCLEASE III"/>
    <property type="match status" value="1"/>
</dbReference>
<keyword evidence="8" id="KW-0819">tRNA processing</keyword>
<dbReference type="CDD" id="cd10845">
    <property type="entry name" value="DSRM_RNAse_III_family"/>
    <property type="match status" value="1"/>
</dbReference>
<keyword evidence="5 8" id="KW-0255">Endonuclease</keyword>
<feature type="binding site" evidence="8">
    <location>
        <position position="118"/>
    </location>
    <ligand>
        <name>Mg(2+)</name>
        <dbReference type="ChEBI" id="CHEBI:18420"/>
    </ligand>
</feature>
<evidence type="ECO:0000256" key="6">
    <source>
        <dbReference type="ARBA" id="ARBA00022801"/>
    </source>
</evidence>
<keyword evidence="12" id="KW-1185">Reference proteome</keyword>
<keyword evidence="8" id="KW-0699">rRNA-binding</keyword>
<comment type="catalytic activity">
    <reaction evidence="1 8">
        <text>Endonucleolytic cleavage to 5'-phosphomonoester.</text>
        <dbReference type="EC" id="3.1.26.3"/>
    </reaction>
</comment>
<sequence length="227" mass="25859">MKLEELENKLGYHFHDRRLLEHALCHSSYANERHWDRLQNNERLEFLGDAVLELATSEFLYQNYPTMPEGEATRTRASIVCEQTLALCARDLGLGEWLRLGKGEELTGGRDRDSITSDAMEALLGAIYLDGGFANAKEFVHHFILNDIEHKKLFYDSKTILQEQIQSETEEPIHYELVKEEGPDHNKRFTVNVVLGEKVLGSGSGRTKKAAEQEAAYRALLARKVRG</sequence>
<dbReference type="Gene3D" id="1.10.1520.10">
    <property type="entry name" value="Ribonuclease III domain"/>
    <property type="match status" value="1"/>
</dbReference>
<dbReference type="InterPro" id="IPR014720">
    <property type="entry name" value="dsRBD_dom"/>
</dbReference>
<comment type="subunit">
    <text evidence="8">Homodimer.</text>
</comment>
<dbReference type="InterPro" id="IPR000999">
    <property type="entry name" value="RNase_III_dom"/>
</dbReference>
<dbReference type="InterPro" id="IPR036389">
    <property type="entry name" value="RNase_III_sf"/>
</dbReference>
<dbReference type="PROSITE" id="PS50142">
    <property type="entry name" value="RNASE_3_2"/>
    <property type="match status" value="1"/>
</dbReference>
<dbReference type="SMART" id="SM00358">
    <property type="entry name" value="DSRM"/>
    <property type="match status" value="1"/>
</dbReference>
<dbReference type="Proteomes" id="UP001438008">
    <property type="component" value="Unassembled WGS sequence"/>
</dbReference>
<gene>
    <name evidence="8 11" type="primary">rnc</name>
    <name evidence="11" type="ORF">WMO29_06055</name>
</gene>
<feature type="domain" description="RNase III" evidence="10">
    <location>
        <begin position="3"/>
        <end position="132"/>
    </location>
</feature>
<dbReference type="EMBL" id="JBBMFE010000004">
    <property type="protein sequence ID" value="MEQ2472053.1"/>
    <property type="molecule type" value="Genomic_DNA"/>
</dbReference>
<accession>A0ABV1FFD3</accession>
<evidence type="ECO:0000256" key="7">
    <source>
        <dbReference type="ARBA" id="ARBA00022884"/>
    </source>
</evidence>
<dbReference type="RefSeq" id="WP_178038686.1">
    <property type="nucleotide sequence ID" value="NZ_JBBMFE010000004.1"/>
</dbReference>
<feature type="domain" description="DRBM" evidence="9">
    <location>
        <begin position="156"/>
        <end position="220"/>
    </location>
</feature>
<keyword evidence="8" id="KW-0698">rRNA processing</keyword>